<name>A0A1F6C554_9BACT</name>
<gene>
    <name evidence="5" type="ORF">A2841_02840</name>
</gene>
<dbReference type="PANTHER" id="PTHR20982:SF3">
    <property type="entry name" value="MITOCHONDRIAL RIBOSOME RECYCLING FACTOR PSEUDO 1"/>
    <property type="match status" value="1"/>
</dbReference>
<evidence type="ECO:0000256" key="3">
    <source>
        <dbReference type="SAM" id="Coils"/>
    </source>
</evidence>
<dbReference type="EMBL" id="MFKP01000014">
    <property type="protein sequence ID" value="OGG44290.1"/>
    <property type="molecule type" value="Genomic_DNA"/>
</dbReference>
<dbReference type="NCBIfam" id="TIGR00496">
    <property type="entry name" value="frr"/>
    <property type="match status" value="1"/>
</dbReference>
<comment type="similarity">
    <text evidence="1">Belongs to the RRF family.</text>
</comment>
<protein>
    <submittedName>
        <fullName evidence="5">Ribosome recycling factor</fullName>
    </submittedName>
</protein>
<dbReference type="Pfam" id="PF01765">
    <property type="entry name" value="RRF"/>
    <property type="match status" value="1"/>
</dbReference>
<dbReference type="SUPFAM" id="SSF55194">
    <property type="entry name" value="Ribosome recycling factor, RRF"/>
    <property type="match status" value="1"/>
</dbReference>
<feature type="domain" description="Ribosome recycling factor" evidence="4">
    <location>
        <begin position="17"/>
        <end position="179"/>
    </location>
</feature>
<keyword evidence="3" id="KW-0175">Coiled coil</keyword>
<dbReference type="InterPro" id="IPR002661">
    <property type="entry name" value="Ribosome_recyc_fac"/>
</dbReference>
<reference evidence="5 6" key="1">
    <citation type="journal article" date="2016" name="Nat. Commun.">
        <title>Thousands of microbial genomes shed light on interconnected biogeochemical processes in an aquifer system.</title>
        <authorList>
            <person name="Anantharaman K."/>
            <person name="Brown C.T."/>
            <person name="Hug L.A."/>
            <person name="Sharon I."/>
            <person name="Castelle C.J."/>
            <person name="Probst A.J."/>
            <person name="Thomas B.C."/>
            <person name="Singh A."/>
            <person name="Wilkins M.J."/>
            <person name="Karaoz U."/>
            <person name="Brodie E.L."/>
            <person name="Williams K.H."/>
            <person name="Hubbard S.S."/>
            <person name="Banfield J.F."/>
        </authorList>
    </citation>
    <scope>NUCLEOTIDE SEQUENCE [LARGE SCALE GENOMIC DNA]</scope>
</reference>
<dbReference type="InterPro" id="IPR023584">
    <property type="entry name" value="Ribosome_recyc_fac_dom"/>
</dbReference>
<feature type="coiled-coil region" evidence="3">
    <location>
        <begin position="150"/>
        <end position="181"/>
    </location>
</feature>
<evidence type="ECO:0000259" key="4">
    <source>
        <dbReference type="Pfam" id="PF01765"/>
    </source>
</evidence>
<dbReference type="FunFam" id="3.30.1360.40:FF:000001">
    <property type="entry name" value="Ribosome-recycling factor"/>
    <property type="match status" value="1"/>
</dbReference>
<evidence type="ECO:0000313" key="5">
    <source>
        <dbReference type="EMBL" id="OGG44290.1"/>
    </source>
</evidence>
<dbReference type="InterPro" id="IPR036191">
    <property type="entry name" value="RRF_sf"/>
</dbReference>
<evidence type="ECO:0000256" key="1">
    <source>
        <dbReference type="ARBA" id="ARBA00005912"/>
    </source>
</evidence>
<evidence type="ECO:0000256" key="2">
    <source>
        <dbReference type="ARBA" id="ARBA00022917"/>
    </source>
</evidence>
<accession>A0A1F6C554</accession>
<dbReference type="Gene3D" id="1.10.132.20">
    <property type="entry name" value="Ribosome-recycling factor"/>
    <property type="match status" value="1"/>
</dbReference>
<dbReference type="GO" id="GO:0043023">
    <property type="term" value="F:ribosomal large subunit binding"/>
    <property type="evidence" value="ECO:0007669"/>
    <property type="project" value="TreeGrafter"/>
</dbReference>
<comment type="caution">
    <text evidence="5">The sequence shown here is derived from an EMBL/GenBank/DDBJ whole genome shotgun (WGS) entry which is preliminary data.</text>
</comment>
<dbReference type="Gene3D" id="3.30.1360.40">
    <property type="match status" value="1"/>
</dbReference>
<evidence type="ECO:0000313" key="6">
    <source>
        <dbReference type="Proteomes" id="UP000178249"/>
    </source>
</evidence>
<sequence length="181" mass="19955">MDLSSFKKTANEKTEWLSRELQGLRTGRATPALLDGVSVEVYGSRMKLAQIASITVEDARSLYVNPWDKGQTKEIEKAIVLADLGVSAGSDDKGVRVSFPELTQERRQQLIKLVGAKLEEARVALRGERGKAMADIDAREKGGTISEDDAKRAKADAQKIVDEVNAKLEELAEKKERELQS</sequence>
<dbReference type="PANTHER" id="PTHR20982">
    <property type="entry name" value="RIBOSOME RECYCLING FACTOR"/>
    <property type="match status" value="1"/>
</dbReference>
<dbReference type="AlphaFoldDB" id="A0A1F6C554"/>
<dbReference type="GO" id="GO:0006412">
    <property type="term" value="P:translation"/>
    <property type="evidence" value="ECO:0007669"/>
    <property type="project" value="UniProtKB-KW"/>
</dbReference>
<organism evidence="5 6">
    <name type="scientific">Candidatus Kaiserbacteria bacterium RIFCSPHIGHO2_01_FULL_48_10</name>
    <dbReference type="NCBI Taxonomy" id="1798476"/>
    <lineage>
        <taxon>Bacteria</taxon>
        <taxon>Candidatus Kaiseribacteriota</taxon>
    </lineage>
</organism>
<keyword evidence="2" id="KW-0648">Protein biosynthesis</keyword>
<proteinExistence type="inferred from homology"/>
<dbReference type="Proteomes" id="UP000178249">
    <property type="component" value="Unassembled WGS sequence"/>
</dbReference>
<dbReference type="CDD" id="cd00520">
    <property type="entry name" value="RRF"/>
    <property type="match status" value="1"/>
</dbReference>